<keyword evidence="1" id="KW-0378">Hydrolase</keyword>
<accession>A0A7K1RHZ2</accession>
<dbReference type="Proteomes" id="UP000440716">
    <property type="component" value="Unassembled WGS sequence"/>
</dbReference>
<evidence type="ECO:0000313" key="2">
    <source>
        <dbReference type="Proteomes" id="UP000440716"/>
    </source>
</evidence>
<name>A0A7K1RHZ2_AGRVI</name>
<evidence type="ECO:0000313" key="1">
    <source>
        <dbReference type="EMBL" id="MVA57640.1"/>
    </source>
</evidence>
<dbReference type="GO" id="GO:0004519">
    <property type="term" value="F:endonuclease activity"/>
    <property type="evidence" value="ECO:0007669"/>
    <property type="project" value="UniProtKB-KW"/>
</dbReference>
<dbReference type="EMBL" id="WPHU01000006">
    <property type="protein sequence ID" value="MVA57640.1"/>
    <property type="molecule type" value="Genomic_DNA"/>
</dbReference>
<proteinExistence type="predicted"/>
<keyword evidence="1" id="KW-0540">Nuclease</keyword>
<sequence length="352" mass="39082">MSLFPLHDINSMNEDDVAGELVRPLCRALGYSQGNPEANLRSQVSLQYDKAFLGHKDGKKDPVLRGRPDFICEVVSYARWVVEAKKPSITLSQDDSYQGHTYATHPEIAAEFYMLTNGREFRLYRVGNPDRPALTWQKEDTDDLLPALMNFLGPEAMKKRAQVKIDLGKPLAKGIPSSTEIVGGHIIYSRNTTSIPLPVSAKLDGLTNAVTGRSVARNSDGLIVALVEVRSAFAGMDELHKAMGLYPLVFSTSDEYLSSDIEKPSLLQNIMTINLPAGTKFADTMLSPGGGVMPFPVTTESYTQAVGFIDGFVLKGTYVIEYKYKFYVPQNTPFPMREFTMRTEGVFEVNFR</sequence>
<organism evidence="1 2">
    <name type="scientific">Agrobacterium vitis</name>
    <name type="common">Rhizobium vitis</name>
    <dbReference type="NCBI Taxonomy" id="373"/>
    <lineage>
        <taxon>Bacteria</taxon>
        <taxon>Pseudomonadati</taxon>
        <taxon>Pseudomonadota</taxon>
        <taxon>Alphaproteobacteria</taxon>
        <taxon>Hyphomicrobiales</taxon>
        <taxon>Rhizobiaceae</taxon>
        <taxon>Rhizobium/Agrobacterium group</taxon>
        <taxon>Agrobacterium</taxon>
    </lineage>
</organism>
<protein>
    <submittedName>
        <fullName evidence="1">Type I restriction endonuclease subunit R</fullName>
    </submittedName>
</protein>
<dbReference type="Gene3D" id="3.90.1570.30">
    <property type="match status" value="1"/>
</dbReference>
<gene>
    <name evidence="1" type="ORF">GOZ88_16170</name>
</gene>
<dbReference type="AlphaFoldDB" id="A0A7K1RHZ2"/>
<dbReference type="RefSeq" id="WP_156591767.1">
    <property type="nucleotide sequence ID" value="NZ_WPHU01000006.1"/>
</dbReference>
<reference evidence="1 2" key="1">
    <citation type="submission" date="2019-12" db="EMBL/GenBank/DDBJ databases">
        <title>Whole-genome sequencing of Allorhizobium vitis.</title>
        <authorList>
            <person name="Gan H.M."/>
            <person name="Szegedi E."/>
            <person name="Burr T."/>
            <person name="Savka M.A."/>
        </authorList>
    </citation>
    <scope>NUCLEOTIDE SEQUENCE [LARGE SCALE GENOMIC DNA]</scope>
    <source>
        <strain evidence="1 2">CG415</strain>
    </source>
</reference>
<keyword evidence="1" id="KW-0255">Endonuclease</keyword>
<comment type="caution">
    <text evidence="1">The sequence shown here is derived from an EMBL/GenBank/DDBJ whole genome shotgun (WGS) entry which is preliminary data.</text>
</comment>